<dbReference type="EMBL" id="FPBV01000001">
    <property type="protein sequence ID" value="SFU35249.1"/>
    <property type="molecule type" value="Genomic_DNA"/>
</dbReference>
<evidence type="ECO:0000313" key="2">
    <source>
        <dbReference type="EMBL" id="SFU35249.1"/>
    </source>
</evidence>
<reference evidence="3" key="1">
    <citation type="submission" date="2016-10" db="EMBL/GenBank/DDBJ databases">
        <authorList>
            <person name="Varghese N."/>
        </authorList>
    </citation>
    <scope>NUCLEOTIDE SEQUENCE [LARGE SCALE GENOMIC DNA]</scope>
    <source>
        <strain evidence="3">DSM 17980</strain>
    </source>
</reference>
<dbReference type="AlphaFoldDB" id="A0A1I7FGE4"/>
<dbReference type="RefSeq" id="WP_175511393.1">
    <property type="nucleotide sequence ID" value="NZ_FPBV01000001.1"/>
</dbReference>
<gene>
    <name evidence="2" type="ORF">SAMN05421543_101240</name>
</gene>
<dbReference type="Proteomes" id="UP000183508">
    <property type="component" value="Unassembled WGS sequence"/>
</dbReference>
<accession>A0A1I7FGE4</accession>
<keyword evidence="3" id="KW-1185">Reference proteome</keyword>
<name>A0A1I7FGE4_9BACL</name>
<proteinExistence type="predicted"/>
<feature type="region of interest" description="Disordered" evidence="1">
    <location>
        <begin position="33"/>
        <end position="53"/>
    </location>
</feature>
<sequence length="53" mass="5895">MEPQRNPVSESRPELSKLLRDEAIAARLKELAEAASHRTHAQPGNNDSSSRRS</sequence>
<protein>
    <submittedName>
        <fullName evidence="2">Uncharacterized protein</fullName>
    </submittedName>
</protein>
<evidence type="ECO:0000313" key="3">
    <source>
        <dbReference type="Proteomes" id="UP000183508"/>
    </source>
</evidence>
<feature type="compositionally biased region" description="Polar residues" evidence="1">
    <location>
        <begin position="42"/>
        <end position="53"/>
    </location>
</feature>
<evidence type="ECO:0000256" key="1">
    <source>
        <dbReference type="SAM" id="MobiDB-lite"/>
    </source>
</evidence>
<organism evidence="2 3">
    <name type="scientific">Alicyclobacillus macrosporangiidus</name>
    <dbReference type="NCBI Taxonomy" id="392015"/>
    <lineage>
        <taxon>Bacteria</taxon>
        <taxon>Bacillati</taxon>
        <taxon>Bacillota</taxon>
        <taxon>Bacilli</taxon>
        <taxon>Bacillales</taxon>
        <taxon>Alicyclobacillaceae</taxon>
        <taxon>Alicyclobacillus</taxon>
    </lineage>
</organism>